<keyword evidence="9" id="KW-0275">Fatty acid biosynthesis</keyword>
<dbReference type="PRINTS" id="PR01069">
    <property type="entry name" value="ACCCTRFRASEA"/>
</dbReference>
<sequence>MKNHLDFEQPIVDLQAKLDALTKTSLPEGVKVDFRDEAEQIRAKIEETRNSIYSNLSSWQRVQLARHPRRPYTLDYIRNAFDDFSELHGDRLYSDDKALVSGFASLNGERLMVMGTQKGRDTKENVIRNFGCAHPEGYRKALRLMKLASKFGLPVITIIDTAGAFPGIGAEERHIAKAIAVNLREMMTLKVPIIAVVIGEGGSGGALGIGVADRVLILENAYYSVISPEGCASILWKDRAAAPDAADALKITPEHLKKFGLVDEIIPEPLGGAHNDPEATAATLKKHLLKHLKALKLMPSKKRLDARYKKFRDHGQF</sequence>
<evidence type="ECO:0000256" key="5">
    <source>
        <dbReference type="ARBA" id="ARBA00022741"/>
    </source>
</evidence>
<dbReference type="HAMAP" id="MF_00823">
    <property type="entry name" value="AcetylCoA_CT_alpha"/>
    <property type="match status" value="1"/>
</dbReference>
<keyword evidence="6" id="KW-0276">Fatty acid metabolism</keyword>
<protein>
    <recommendedName>
        <fullName evidence="2">acetyl-CoA carboxytransferase</fullName>
        <ecNumber evidence="2">2.1.3.15</ecNumber>
    </recommendedName>
</protein>
<evidence type="ECO:0000256" key="3">
    <source>
        <dbReference type="ARBA" id="ARBA00022516"/>
    </source>
</evidence>
<dbReference type="NCBIfam" id="NF041504">
    <property type="entry name" value="AccA_sub"/>
    <property type="match status" value="1"/>
</dbReference>
<evidence type="ECO:0000256" key="10">
    <source>
        <dbReference type="ARBA" id="ARBA00049152"/>
    </source>
</evidence>
<evidence type="ECO:0000256" key="7">
    <source>
        <dbReference type="ARBA" id="ARBA00022840"/>
    </source>
</evidence>
<comment type="catalytic activity">
    <reaction evidence="10">
        <text>N(6)-carboxybiotinyl-L-lysyl-[protein] + acetyl-CoA = N(6)-biotinyl-L-lysyl-[protein] + malonyl-CoA</text>
        <dbReference type="Rhea" id="RHEA:54728"/>
        <dbReference type="Rhea" id="RHEA-COMP:10505"/>
        <dbReference type="Rhea" id="RHEA-COMP:10506"/>
        <dbReference type="ChEBI" id="CHEBI:57288"/>
        <dbReference type="ChEBI" id="CHEBI:57384"/>
        <dbReference type="ChEBI" id="CHEBI:83144"/>
        <dbReference type="ChEBI" id="CHEBI:83145"/>
        <dbReference type="EC" id="2.1.3.15"/>
    </reaction>
</comment>
<evidence type="ECO:0000259" key="11">
    <source>
        <dbReference type="PROSITE" id="PS50989"/>
    </source>
</evidence>
<dbReference type="NCBIfam" id="TIGR00513">
    <property type="entry name" value="accA"/>
    <property type="match status" value="1"/>
</dbReference>
<dbReference type="GO" id="GO:2001295">
    <property type="term" value="P:malonyl-CoA biosynthetic process"/>
    <property type="evidence" value="ECO:0007669"/>
    <property type="project" value="UniProtKB-UniPathway"/>
</dbReference>
<dbReference type="Pfam" id="PF03255">
    <property type="entry name" value="ACCA"/>
    <property type="match status" value="1"/>
</dbReference>
<evidence type="ECO:0000256" key="8">
    <source>
        <dbReference type="ARBA" id="ARBA00023098"/>
    </source>
</evidence>
<feature type="non-terminal residue" evidence="12">
    <location>
        <position position="317"/>
    </location>
</feature>
<comment type="pathway">
    <text evidence="1">Lipid metabolism; malonyl-CoA biosynthesis; malonyl-CoA from acetyl-CoA: step 1/1.</text>
</comment>
<organism evidence="12">
    <name type="scientific">marine metagenome</name>
    <dbReference type="NCBI Taxonomy" id="408172"/>
    <lineage>
        <taxon>unclassified sequences</taxon>
        <taxon>metagenomes</taxon>
        <taxon>ecological metagenomes</taxon>
    </lineage>
</organism>
<dbReference type="EMBL" id="UINC01019501">
    <property type="protein sequence ID" value="SVA82602.1"/>
    <property type="molecule type" value="Genomic_DNA"/>
</dbReference>
<dbReference type="PROSITE" id="PS50989">
    <property type="entry name" value="COA_CT_CTER"/>
    <property type="match status" value="1"/>
</dbReference>
<feature type="domain" description="CoA carboxyltransferase C-terminal" evidence="11">
    <location>
        <begin position="37"/>
        <end position="294"/>
    </location>
</feature>
<evidence type="ECO:0000256" key="4">
    <source>
        <dbReference type="ARBA" id="ARBA00022679"/>
    </source>
</evidence>
<dbReference type="PANTHER" id="PTHR42853">
    <property type="entry name" value="ACETYL-COENZYME A CARBOXYLASE CARBOXYL TRANSFERASE SUBUNIT ALPHA"/>
    <property type="match status" value="1"/>
</dbReference>
<keyword evidence="8" id="KW-0443">Lipid metabolism</keyword>
<evidence type="ECO:0000256" key="6">
    <source>
        <dbReference type="ARBA" id="ARBA00022832"/>
    </source>
</evidence>
<keyword evidence="5" id="KW-0547">Nucleotide-binding</keyword>
<keyword evidence="3" id="KW-0444">Lipid biosynthesis</keyword>
<dbReference type="Gene3D" id="3.90.226.10">
    <property type="entry name" value="2-enoyl-CoA Hydratase, Chain A, domain 1"/>
    <property type="match status" value="1"/>
</dbReference>
<evidence type="ECO:0000256" key="1">
    <source>
        <dbReference type="ARBA" id="ARBA00004956"/>
    </source>
</evidence>
<dbReference type="GO" id="GO:0009317">
    <property type="term" value="C:acetyl-CoA carboxylase complex"/>
    <property type="evidence" value="ECO:0007669"/>
    <property type="project" value="InterPro"/>
</dbReference>
<dbReference type="AlphaFoldDB" id="A0A381Z137"/>
<dbReference type="NCBIfam" id="NF004344">
    <property type="entry name" value="PRK05724.1"/>
    <property type="match status" value="1"/>
</dbReference>
<evidence type="ECO:0000313" key="12">
    <source>
        <dbReference type="EMBL" id="SVA82602.1"/>
    </source>
</evidence>
<dbReference type="GO" id="GO:0006633">
    <property type="term" value="P:fatty acid biosynthetic process"/>
    <property type="evidence" value="ECO:0007669"/>
    <property type="project" value="UniProtKB-KW"/>
</dbReference>
<dbReference type="SUPFAM" id="SSF52096">
    <property type="entry name" value="ClpP/crotonase"/>
    <property type="match status" value="1"/>
</dbReference>
<name>A0A381Z137_9ZZZZ</name>
<evidence type="ECO:0000256" key="2">
    <source>
        <dbReference type="ARBA" id="ARBA00011883"/>
    </source>
</evidence>
<dbReference type="GO" id="GO:0003989">
    <property type="term" value="F:acetyl-CoA carboxylase activity"/>
    <property type="evidence" value="ECO:0007669"/>
    <property type="project" value="InterPro"/>
</dbReference>
<dbReference type="InterPro" id="IPR029045">
    <property type="entry name" value="ClpP/crotonase-like_dom_sf"/>
</dbReference>
<dbReference type="GO" id="GO:0005524">
    <property type="term" value="F:ATP binding"/>
    <property type="evidence" value="ECO:0007669"/>
    <property type="project" value="UniProtKB-KW"/>
</dbReference>
<dbReference type="GO" id="GO:0016743">
    <property type="term" value="F:carboxyl- or carbamoyltransferase activity"/>
    <property type="evidence" value="ECO:0007669"/>
    <property type="project" value="InterPro"/>
</dbReference>
<dbReference type="InterPro" id="IPR001095">
    <property type="entry name" value="Acetyl_CoA_COase_a_su"/>
</dbReference>
<dbReference type="InterPro" id="IPR011763">
    <property type="entry name" value="COA_CT_C"/>
</dbReference>
<keyword evidence="4" id="KW-0808">Transferase</keyword>
<keyword evidence="7" id="KW-0067">ATP-binding</keyword>
<accession>A0A381Z137</accession>
<dbReference type="PANTHER" id="PTHR42853:SF3">
    <property type="entry name" value="ACETYL-COENZYME A CARBOXYLASE CARBOXYL TRANSFERASE SUBUNIT ALPHA, CHLOROPLASTIC"/>
    <property type="match status" value="1"/>
</dbReference>
<gene>
    <name evidence="12" type="ORF">METZ01_LOCUS135456</name>
</gene>
<reference evidence="12" key="1">
    <citation type="submission" date="2018-05" db="EMBL/GenBank/DDBJ databases">
        <authorList>
            <person name="Lanie J.A."/>
            <person name="Ng W.-L."/>
            <person name="Kazmierczak K.M."/>
            <person name="Andrzejewski T.M."/>
            <person name="Davidsen T.M."/>
            <person name="Wayne K.J."/>
            <person name="Tettelin H."/>
            <person name="Glass J.I."/>
            <person name="Rusch D."/>
            <person name="Podicherti R."/>
            <person name="Tsui H.-C.T."/>
            <person name="Winkler M.E."/>
        </authorList>
    </citation>
    <scope>NUCLEOTIDE SEQUENCE</scope>
</reference>
<feature type="non-terminal residue" evidence="12">
    <location>
        <position position="1"/>
    </location>
</feature>
<evidence type="ECO:0000256" key="9">
    <source>
        <dbReference type="ARBA" id="ARBA00023160"/>
    </source>
</evidence>
<dbReference type="EC" id="2.1.3.15" evidence="2"/>
<proteinExistence type="inferred from homology"/>
<dbReference type="UniPathway" id="UPA00655">
    <property type="reaction ID" value="UER00711"/>
</dbReference>